<feature type="region of interest" description="Disordered" evidence="1">
    <location>
        <begin position="1"/>
        <end position="181"/>
    </location>
</feature>
<comment type="caution">
    <text evidence="2">The sequence shown here is derived from an EMBL/GenBank/DDBJ whole genome shotgun (WGS) entry which is preliminary data.</text>
</comment>
<feature type="compositionally biased region" description="Basic and acidic residues" evidence="1">
    <location>
        <begin position="157"/>
        <end position="171"/>
    </location>
</feature>
<evidence type="ECO:0000256" key="1">
    <source>
        <dbReference type="SAM" id="MobiDB-lite"/>
    </source>
</evidence>
<dbReference type="Proteomes" id="UP001201163">
    <property type="component" value="Unassembled WGS sequence"/>
</dbReference>
<name>A0AAD4LGS9_9AGAM</name>
<organism evidence="2 3">
    <name type="scientific">Lactarius akahatsu</name>
    <dbReference type="NCBI Taxonomy" id="416441"/>
    <lineage>
        <taxon>Eukaryota</taxon>
        <taxon>Fungi</taxon>
        <taxon>Dikarya</taxon>
        <taxon>Basidiomycota</taxon>
        <taxon>Agaricomycotina</taxon>
        <taxon>Agaricomycetes</taxon>
        <taxon>Russulales</taxon>
        <taxon>Russulaceae</taxon>
        <taxon>Lactarius</taxon>
    </lineage>
</organism>
<dbReference type="EMBL" id="JAKELL010000044">
    <property type="protein sequence ID" value="KAH8988049.1"/>
    <property type="molecule type" value="Genomic_DNA"/>
</dbReference>
<evidence type="ECO:0000313" key="2">
    <source>
        <dbReference type="EMBL" id="KAH8988049.1"/>
    </source>
</evidence>
<gene>
    <name evidence="2" type="ORF">EDB92DRAFT_1069132</name>
</gene>
<proteinExistence type="predicted"/>
<keyword evidence="3" id="KW-1185">Reference proteome</keyword>
<sequence length="356" mass="37471">MAAKRAVTQVTTAASTVPGSSQTSRPASAQSIAEKKERPTEGKKIDSKPPPTASGKTGSSRAQGRKEVARAGPSVSDRPKPSTSARPTGKAGPEPRAQKKEEPKAGHPTVAADGKKEKSSQPTKGATTVPAIPPKKVVVARTGGVTQPTLSQLARKKAAEEEKERRADAKGPTKPLTIRRKAKAIPPKIVVPNETEIPAAAVTTPLPPSPEVRPVDVPLPESPASVPLALEEEQVVVPSANDTEGVAVLVEEHPPTPIQVHPGHPFGVVATAKTPISALVHSIQRGFLFSPNSPLSPAQPDAEWEYPAWPGPHGHVLNVGEEPSFEGVEESTIKRPLVAVMTDIERRALTDMNYDS</sequence>
<feature type="compositionally biased region" description="Polar residues" evidence="1">
    <location>
        <begin position="18"/>
        <end position="31"/>
    </location>
</feature>
<evidence type="ECO:0000313" key="3">
    <source>
        <dbReference type="Proteomes" id="UP001201163"/>
    </source>
</evidence>
<feature type="compositionally biased region" description="Basic and acidic residues" evidence="1">
    <location>
        <begin position="33"/>
        <end position="47"/>
    </location>
</feature>
<feature type="compositionally biased region" description="Basic and acidic residues" evidence="1">
    <location>
        <begin position="96"/>
        <end position="105"/>
    </location>
</feature>
<accession>A0AAD4LGS9</accession>
<reference evidence="2" key="1">
    <citation type="submission" date="2022-01" db="EMBL/GenBank/DDBJ databases">
        <title>Comparative genomics reveals a dynamic genome evolution in the ectomycorrhizal milk-cap (Lactarius) mushrooms.</title>
        <authorList>
            <consortium name="DOE Joint Genome Institute"/>
            <person name="Lebreton A."/>
            <person name="Tang N."/>
            <person name="Kuo A."/>
            <person name="LaButti K."/>
            <person name="Drula E."/>
            <person name="Barry K."/>
            <person name="Clum A."/>
            <person name="Lipzen A."/>
            <person name="Mousain D."/>
            <person name="Ng V."/>
            <person name="Wang R."/>
            <person name="Wang X."/>
            <person name="Dai Y."/>
            <person name="Henrissat B."/>
            <person name="Grigoriev I.V."/>
            <person name="Guerin-Laguette A."/>
            <person name="Yu F."/>
            <person name="Martin F.M."/>
        </authorList>
    </citation>
    <scope>NUCLEOTIDE SEQUENCE</scope>
    <source>
        <strain evidence="2">QP</strain>
    </source>
</reference>
<feature type="compositionally biased region" description="Low complexity" evidence="1">
    <location>
        <begin position="1"/>
        <end position="17"/>
    </location>
</feature>
<dbReference type="AlphaFoldDB" id="A0AAD4LGS9"/>
<protein>
    <submittedName>
        <fullName evidence="2">Uncharacterized protein</fullName>
    </submittedName>
</protein>